<keyword evidence="3" id="KW-1185">Reference proteome</keyword>
<dbReference type="Proteomes" id="UP001151699">
    <property type="component" value="Chromosome A"/>
</dbReference>
<keyword evidence="1" id="KW-0732">Signal</keyword>
<sequence>MEIKTIFLIAVTAVLCLLDGIKADSVVEDGAYYALKQILMADGKSEGSSDCIVRVLKLTGVSSVVTDIRNIANPSQMINKLEDKANIAFF</sequence>
<dbReference type="EMBL" id="WJQU01000001">
    <property type="protein sequence ID" value="KAJ6647470.1"/>
    <property type="molecule type" value="Genomic_DNA"/>
</dbReference>
<dbReference type="AlphaFoldDB" id="A0A9Q0S8T1"/>
<gene>
    <name evidence="2" type="ORF">Bhyg_02693</name>
</gene>
<comment type="caution">
    <text evidence="2">The sequence shown here is derived from an EMBL/GenBank/DDBJ whole genome shotgun (WGS) entry which is preliminary data.</text>
</comment>
<name>A0A9Q0S8T1_9DIPT</name>
<feature type="signal peptide" evidence="1">
    <location>
        <begin position="1"/>
        <end position="23"/>
    </location>
</feature>
<protein>
    <submittedName>
        <fullName evidence="2">Uncharacterized protein</fullName>
    </submittedName>
</protein>
<reference evidence="2" key="1">
    <citation type="submission" date="2022-07" db="EMBL/GenBank/DDBJ databases">
        <authorList>
            <person name="Trinca V."/>
            <person name="Uliana J.V.C."/>
            <person name="Torres T.T."/>
            <person name="Ward R.J."/>
            <person name="Monesi N."/>
        </authorList>
    </citation>
    <scope>NUCLEOTIDE SEQUENCE</scope>
    <source>
        <strain evidence="2">HSMRA1968</strain>
        <tissue evidence="2">Whole embryos</tissue>
    </source>
</reference>
<proteinExistence type="predicted"/>
<evidence type="ECO:0000256" key="1">
    <source>
        <dbReference type="SAM" id="SignalP"/>
    </source>
</evidence>
<feature type="non-terminal residue" evidence="2">
    <location>
        <position position="90"/>
    </location>
</feature>
<accession>A0A9Q0S8T1</accession>
<organism evidence="2 3">
    <name type="scientific">Pseudolycoriella hygida</name>
    <dbReference type="NCBI Taxonomy" id="35572"/>
    <lineage>
        <taxon>Eukaryota</taxon>
        <taxon>Metazoa</taxon>
        <taxon>Ecdysozoa</taxon>
        <taxon>Arthropoda</taxon>
        <taxon>Hexapoda</taxon>
        <taxon>Insecta</taxon>
        <taxon>Pterygota</taxon>
        <taxon>Neoptera</taxon>
        <taxon>Endopterygota</taxon>
        <taxon>Diptera</taxon>
        <taxon>Nematocera</taxon>
        <taxon>Sciaroidea</taxon>
        <taxon>Sciaridae</taxon>
        <taxon>Pseudolycoriella</taxon>
    </lineage>
</organism>
<feature type="chain" id="PRO_5040179370" evidence="1">
    <location>
        <begin position="24"/>
        <end position="90"/>
    </location>
</feature>
<evidence type="ECO:0000313" key="3">
    <source>
        <dbReference type="Proteomes" id="UP001151699"/>
    </source>
</evidence>
<evidence type="ECO:0000313" key="2">
    <source>
        <dbReference type="EMBL" id="KAJ6647470.1"/>
    </source>
</evidence>